<dbReference type="Pfam" id="PF09380">
    <property type="entry name" value="FERM_C"/>
    <property type="match status" value="1"/>
</dbReference>
<dbReference type="PRINTS" id="PR00935">
    <property type="entry name" value="BAND41"/>
</dbReference>
<dbReference type="InterPro" id="IPR013320">
    <property type="entry name" value="ConA-like_dom_sf"/>
</dbReference>
<dbReference type="InterPro" id="IPR000798">
    <property type="entry name" value="Ez/rad/moesin-like"/>
</dbReference>
<dbReference type="GO" id="GO:0005856">
    <property type="term" value="C:cytoskeleton"/>
    <property type="evidence" value="ECO:0007669"/>
    <property type="project" value="TreeGrafter"/>
</dbReference>
<dbReference type="PROSITE" id="PS50188">
    <property type="entry name" value="B302_SPRY"/>
    <property type="match status" value="2"/>
</dbReference>
<dbReference type="GO" id="GO:0008092">
    <property type="term" value="F:cytoskeletal protein binding"/>
    <property type="evidence" value="ECO:0007669"/>
    <property type="project" value="InterPro"/>
</dbReference>
<evidence type="ECO:0000313" key="5">
    <source>
        <dbReference type="Proteomes" id="UP000054324"/>
    </source>
</evidence>
<dbReference type="CTD" id="20316653"/>
<proteinExistence type="predicted"/>
<dbReference type="OrthoDB" id="6589456at2759"/>
<dbReference type="AlphaFoldDB" id="A0A074ZZ60"/>
<feature type="region of interest" description="Disordered" evidence="1">
    <location>
        <begin position="588"/>
        <end position="619"/>
    </location>
</feature>
<dbReference type="EMBL" id="KL596648">
    <property type="protein sequence ID" value="KER31282.1"/>
    <property type="molecule type" value="Genomic_DNA"/>
</dbReference>
<reference evidence="4 5" key="1">
    <citation type="submission" date="2013-11" db="EMBL/GenBank/DDBJ databases">
        <title>Opisthorchis viverrini - life in the bile duct.</title>
        <authorList>
            <person name="Young N.D."/>
            <person name="Nagarajan N."/>
            <person name="Lin S.J."/>
            <person name="Korhonen P.K."/>
            <person name="Jex A.R."/>
            <person name="Hall R.S."/>
            <person name="Safavi-Hemami H."/>
            <person name="Kaewkong W."/>
            <person name="Bertrand D."/>
            <person name="Gao S."/>
            <person name="Seet Q."/>
            <person name="Wongkham S."/>
            <person name="Teh B.T."/>
            <person name="Wongkham C."/>
            <person name="Intapan P.M."/>
            <person name="Maleewong W."/>
            <person name="Yang X."/>
            <person name="Hu M."/>
            <person name="Wang Z."/>
            <person name="Hofmann A."/>
            <person name="Sternberg P.W."/>
            <person name="Tan P."/>
            <person name="Wang J."/>
            <person name="Gasser R.B."/>
        </authorList>
    </citation>
    <scope>NUCLEOTIDE SEQUENCE [LARGE SCALE GENOMIC DNA]</scope>
</reference>
<name>A0A074ZZ60_OPIVI</name>
<feature type="domain" description="B30.2/SPRY" evidence="3">
    <location>
        <begin position="655"/>
        <end position="852"/>
    </location>
</feature>
<dbReference type="GeneID" id="20316653"/>
<evidence type="ECO:0000313" key="4">
    <source>
        <dbReference type="EMBL" id="KER31282.1"/>
    </source>
</evidence>
<gene>
    <name evidence="4" type="ORF">T265_02465</name>
</gene>
<dbReference type="STRING" id="6198.A0A074ZZ60"/>
<dbReference type="InterPro" id="IPR019748">
    <property type="entry name" value="FERM_central"/>
</dbReference>
<organism evidence="4 5">
    <name type="scientific">Opisthorchis viverrini</name>
    <name type="common">Southeast Asian liver fluke</name>
    <dbReference type="NCBI Taxonomy" id="6198"/>
    <lineage>
        <taxon>Eukaryota</taxon>
        <taxon>Metazoa</taxon>
        <taxon>Spiralia</taxon>
        <taxon>Lophotrochozoa</taxon>
        <taxon>Platyhelminthes</taxon>
        <taxon>Trematoda</taxon>
        <taxon>Digenea</taxon>
        <taxon>Opisthorchiida</taxon>
        <taxon>Opisthorchiata</taxon>
        <taxon>Opisthorchiidae</taxon>
        <taxon>Opisthorchis</taxon>
    </lineage>
</organism>
<keyword evidence="5" id="KW-1185">Reference proteome</keyword>
<dbReference type="Gene3D" id="2.30.29.30">
    <property type="entry name" value="Pleckstrin-homology domain (PH domain)/Phosphotyrosine-binding domain (PTB)"/>
    <property type="match status" value="1"/>
</dbReference>
<dbReference type="InterPro" id="IPR011993">
    <property type="entry name" value="PH-like_dom_sf"/>
</dbReference>
<dbReference type="PANTHER" id="PTHR23280:SF21">
    <property type="entry name" value="PROTEIN 4.1 HOMOLOG"/>
    <property type="match status" value="1"/>
</dbReference>
<dbReference type="InterPro" id="IPR018980">
    <property type="entry name" value="FERM_PH-like_C"/>
</dbReference>
<dbReference type="SMART" id="SM00295">
    <property type="entry name" value="B41"/>
    <property type="match status" value="1"/>
</dbReference>
<dbReference type="SUPFAM" id="SSF54236">
    <property type="entry name" value="Ubiquitin-like"/>
    <property type="match status" value="1"/>
</dbReference>
<dbReference type="Gene3D" id="3.10.20.90">
    <property type="entry name" value="Phosphatidylinositol 3-kinase Catalytic Subunit, Chain A, domain 1"/>
    <property type="match status" value="1"/>
</dbReference>
<dbReference type="InterPro" id="IPR029071">
    <property type="entry name" value="Ubiquitin-like_domsf"/>
</dbReference>
<feature type="domain" description="FERM" evidence="2">
    <location>
        <begin position="246"/>
        <end position="559"/>
    </location>
</feature>
<dbReference type="CDD" id="cd14473">
    <property type="entry name" value="FERM_B-lobe"/>
    <property type="match status" value="1"/>
</dbReference>
<accession>A0A074ZZ60</accession>
<evidence type="ECO:0008006" key="6">
    <source>
        <dbReference type="Google" id="ProtNLM"/>
    </source>
</evidence>
<dbReference type="Pfam" id="PF09379">
    <property type="entry name" value="FERM_N"/>
    <property type="match status" value="1"/>
</dbReference>
<dbReference type="InterPro" id="IPR001870">
    <property type="entry name" value="B30.2/SPRY"/>
</dbReference>
<dbReference type="GO" id="GO:0005886">
    <property type="term" value="C:plasma membrane"/>
    <property type="evidence" value="ECO:0007669"/>
    <property type="project" value="TreeGrafter"/>
</dbReference>
<dbReference type="PROSITE" id="PS00661">
    <property type="entry name" value="FERM_2"/>
    <property type="match status" value="1"/>
</dbReference>
<protein>
    <recommendedName>
        <fullName evidence="6">SPRY domain protein</fullName>
    </recommendedName>
</protein>
<evidence type="ECO:0000259" key="3">
    <source>
        <dbReference type="PROSITE" id="PS50188"/>
    </source>
</evidence>
<dbReference type="Proteomes" id="UP000054324">
    <property type="component" value="Unassembled WGS sequence"/>
</dbReference>
<dbReference type="CDD" id="cd12873">
    <property type="entry name" value="SPRY_DDX1"/>
    <property type="match status" value="2"/>
</dbReference>
<dbReference type="SUPFAM" id="SSF47031">
    <property type="entry name" value="Second domain of FERM"/>
    <property type="match status" value="1"/>
</dbReference>
<dbReference type="SUPFAM" id="SSF49899">
    <property type="entry name" value="Concanavalin A-like lectins/glucanases"/>
    <property type="match status" value="2"/>
</dbReference>
<dbReference type="InterPro" id="IPR000299">
    <property type="entry name" value="FERM_domain"/>
</dbReference>
<evidence type="ECO:0000256" key="1">
    <source>
        <dbReference type="SAM" id="MobiDB-lite"/>
    </source>
</evidence>
<dbReference type="SUPFAM" id="SSF50729">
    <property type="entry name" value="PH domain-like"/>
    <property type="match status" value="1"/>
</dbReference>
<dbReference type="Pfam" id="PF00373">
    <property type="entry name" value="FERM_M"/>
    <property type="match status" value="1"/>
</dbReference>
<dbReference type="GO" id="GO:0031032">
    <property type="term" value="P:actomyosin structure organization"/>
    <property type="evidence" value="ECO:0007669"/>
    <property type="project" value="TreeGrafter"/>
</dbReference>
<dbReference type="Gene3D" id="2.60.120.920">
    <property type="match status" value="2"/>
</dbReference>
<dbReference type="InterPro" id="IPR035963">
    <property type="entry name" value="FERM_2"/>
</dbReference>
<dbReference type="InterPro" id="IPR018979">
    <property type="entry name" value="FERM_N"/>
</dbReference>
<dbReference type="SMART" id="SM00449">
    <property type="entry name" value="SPRY"/>
    <property type="match status" value="2"/>
</dbReference>
<dbReference type="InterPro" id="IPR043136">
    <property type="entry name" value="B30.2/SPRY_sf"/>
</dbReference>
<dbReference type="InterPro" id="IPR003877">
    <property type="entry name" value="SPRY_dom"/>
</dbReference>
<dbReference type="Gene3D" id="1.20.80.10">
    <property type="match status" value="1"/>
</dbReference>
<dbReference type="Pfam" id="PF00622">
    <property type="entry name" value="SPRY"/>
    <property type="match status" value="2"/>
</dbReference>
<dbReference type="PRINTS" id="PR00661">
    <property type="entry name" value="ERMFAMILY"/>
</dbReference>
<sequence length="1277" mass="142028">MSESSSAAPNEYFLEVAKAQIEAVEMPGCVRTTDLPIVLLQDWVGSNPSLMLADEPIEVVDKFVYLGSCISPGGLAKDDISIRIGKARAAFANLRHLWRRRDISFPVKGRVYNAAVRSILLYGSETWPLRAEDVKRLSVFDHRYLRRIARIWWEHRISNSEARRMNGIPDTQRIQRLDDGTIEVTDTLSKQDYYRSLRRPLEGLPDGPNTLGLASQLSLDIGQPGTLKPFKKSEATLEYKTSGREETCHVLMLEGVERIFTIDHNAYGQHLFDMVCNALDLRERHYFGMTYRGTPRTDYWLDLNKKLSKQLEKQPWKLEFHIRYYPLDIDGFEDDLTRYCLCLQIRQDIISGQLPCSFQTYVVLGAYAVQSEAGDYDPQTHGGIEYISNMPFAPQSLQTPQMLQRITELHKLHRGQSPVQADRGFLENARRLALYGVEFHKVKTPLNENVSIGVYHSGILVYRGRVRIGRFPWLQLVKLSHKSKTFSITIRAVNIDPRIRVAFLLKPTTGVLGTRKKATTQDDDLYQLCTLNCQCADARLAKRLWESCASQHAFFRLRDSPTPQRPNLTTLFNSRKYHYPDKGICGSGTVFPSSDPTKRKQPRINRVQTQRKPAQFASDGVAPVAYSEDPDQFYILPGSPSPLPANAVNVNVLQNLPPAYRRRPGATRVPLAQEYWRMSPADCTPGLGMNSDGTDVAAMANTDWQGCRCNRGVKWPGAYFFEAIMIEEGSVRLGWSTNNANLILGTDSNGFGYGVDQDDPKKLVRPNPSGLLFHGNVPEQYGLNVSPGDCIGCYLELDSDGKRLSAQWSHNGQLLGPAPLRKPCSISVNDSLFPAASLKDARVAFNFGYRPFRFPPTHYSTSGAPWVPVANTPEVNRVGNRNVGWRVNPADVSSSTNLLISPNGRMVQAVANTGWQGFRVNKGICGGGKYYYEVKVMEDSGLARIGWSLDGANLDLGYDAFGYGFGADRDGFGITGHQGKKLHGDVIENYGEAFGKDDVIGCFLDLDTGVVQWSKNGRLFGSAYWLPEQFLKQGDPIFPAASLVDTTLELNYGDLPFEFPPETDWLPLFAAPDENVVESSTWQNLRAVERQEKEIHKSYLRMEHQRACPEPPRRTSSRIPQTTANGIAKAIRMQRNGDSNHLGWTDPATSGWMQEDEVHSFTGKDLDDLSADDVEPIPVSPNGPTEHTADPRVIAGFTGKDLDDLSADDVEPIPVSPNGPTEHTADPRVIAGINGGGVSVDADKALNAAILATTGLNPDSVVLRDSMGVTARSNGYA</sequence>
<dbReference type="InterPro" id="IPR019749">
    <property type="entry name" value="Band_41_domain"/>
</dbReference>
<dbReference type="KEGG" id="ovi:T265_02465"/>
<feature type="domain" description="B30.2/SPRY" evidence="3">
    <location>
        <begin position="865"/>
        <end position="1057"/>
    </location>
</feature>
<dbReference type="RefSeq" id="XP_009164978.1">
    <property type="nucleotide sequence ID" value="XM_009166714.1"/>
</dbReference>
<dbReference type="PANTHER" id="PTHR23280">
    <property type="entry name" value="4.1 G PROTEIN"/>
    <property type="match status" value="1"/>
</dbReference>
<dbReference type="CDD" id="cd01765">
    <property type="entry name" value="FERM_F0_F1"/>
    <property type="match status" value="1"/>
</dbReference>
<dbReference type="SMART" id="SM01196">
    <property type="entry name" value="FERM_C"/>
    <property type="match status" value="1"/>
</dbReference>
<dbReference type="InterPro" id="IPR019747">
    <property type="entry name" value="FERM_CS"/>
</dbReference>
<evidence type="ECO:0000259" key="2">
    <source>
        <dbReference type="PROSITE" id="PS50057"/>
    </source>
</evidence>
<dbReference type="InterPro" id="IPR014352">
    <property type="entry name" value="FERM/acyl-CoA-bd_prot_sf"/>
</dbReference>
<dbReference type="PROSITE" id="PS50057">
    <property type="entry name" value="FERM_3"/>
    <property type="match status" value="1"/>
</dbReference>